<proteinExistence type="predicted"/>
<dbReference type="Gene3D" id="1.10.238.10">
    <property type="entry name" value="EF-hand"/>
    <property type="match status" value="2"/>
</dbReference>
<evidence type="ECO:0000313" key="4">
    <source>
        <dbReference type="EMBL" id="GGF86083.1"/>
    </source>
</evidence>
<evidence type="ECO:0000256" key="1">
    <source>
        <dbReference type="SAM" id="MobiDB-lite"/>
    </source>
</evidence>
<gene>
    <name evidence="4" type="ORF">GCM10010960_05140</name>
</gene>
<keyword evidence="2" id="KW-0732">Signal</keyword>
<name>A0A917CFU0_9GAMM</name>
<dbReference type="Pfam" id="PF13202">
    <property type="entry name" value="EF-hand_5"/>
    <property type="match status" value="1"/>
</dbReference>
<evidence type="ECO:0000313" key="5">
    <source>
        <dbReference type="Proteomes" id="UP000632858"/>
    </source>
</evidence>
<dbReference type="PROSITE" id="PS00018">
    <property type="entry name" value="EF_HAND_1"/>
    <property type="match status" value="3"/>
</dbReference>
<dbReference type="InterPro" id="IPR018247">
    <property type="entry name" value="EF_Hand_1_Ca_BS"/>
</dbReference>
<dbReference type="InterPro" id="IPR002048">
    <property type="entry name" value="EF_hand_dom"/>
</dbReference>
<protein>
    <recommendedName>
        <fullName evidence="3">EF-hand domain-containing protein</fullName>
    </recommendedName>
</protein>
<feature type="chain" id="PRO_5036885259" description="EF-hand domain-containing protein" evidence="2">
    <location>
        <begin position="21"/>
        <end position="152"/>
    </location>
</feature>
<evidence type="ECO:0000256" key="2">
    <source>
        <dbReference type="SAM" id="SignalP"/>
    </source>
</evidence>
<dbReference type="SMART" id="SM00054">
    <property type="entry name" value="EFh"/>
    <property type="match status" value="3"/>
</dbReference>
<dbReference type="PROSITE" id="PS50222">
    <property type="entry name" value="EF_HAND_2"/>
    <property type="match status" value="2"/>
</dbReference>
<feature type="signal peptide" evidence="2">
    <location>
        <begin position="1"/>
        <end position="20"/>
    </location>
</feature>
<dbReference type="AlphaFoldDB" id="A0A917CFU0"/>
<organism evidence="4 5">
    <name type="scientific">Arenimonas maotaiensis</name>
    <dbReference type="NCBI Taxonomy" id="1446479"/>
    <lineage>
        <taxon>Bacteria</taxon>
        <taxon>Pseudomonadati</taxon>
        <taxon>Pseudomonadota</taxon>
        <taxon>Gammaproteobacteria</taxon>
        <taxon>Lysobacterales</taxon>
        <taxon>Lysobacteraceae</taxon>
        <taxon>Arenimonas</taxon>
    </lineage>
</organism>
<sequence>MNTTRYLIPLLLALAGGASAQTKPATPAVPASAKPAAAKPAPGANLDQGIDKMFAALDTDNNKQLSFDEFKRGVVAERRQAMLLQQLGQLFKAGDKSGNGTLEAVEFNALPGVKAAKEPKPKFADFDLNKDQKLDFREYVQFVGRMSAPAKK</sequence>
<evidence type="ECO:0000259" key="3">
    <source>
        <dbReference type="PROSITE" id="PS50222"/>
    </source>
</evidence>
<dbReference type="InterPro" id="IPR011992">
    <property type="entry name" value="EF-hand-dom_pair"/>
</dbReference>
<dbReference type="Proteomes" id="UP000632858">
    <property type="component" value="Unassembled WGS sequence"/>
</dbReference>
<feature type="region of interest" description="Disordered" evidence="1">
    <location>
        <begin position="21"/>
        <end position="44"/>
    </location>
</feature>
<dbReference type="CDD" id="cd00051">
    <property type="entry name" value="EFh"/>
    <property type="match status" value="1"/>
</dbReference>
<dbReference type="GO" id="GO:0005509">
    <property type="term" value="F:calcium ion binding"/>
    <property type="evidence" value="ECO:0007669"/>
    <property type="project" value="InterPro"/>
</dbReference>
<dbReference type="RefSeq" id="WP_188447429.1">
    <property type="nucleotide sequence ID" value="NZ_BMFO01000001.1"/>
</dbReference>
<dbReference type="SUPFAM" id="SSF47473">
    <property type="entry name" value="EF-hand"/>
    <property type="match status" value="1"/>
</dbReference>
<dbReference type="EMBL" id="BMFO01000001">
    <property type="protein sequence ID" value="GGF86083.1"/>
    <property type="molecule type" value="Genomic_DNA"/>
</dbReference>
<feature type="domain" description="EF-hand" evidence="3">
    <location>
        <begin position="45"/>
        <end position="80"/>
    </location>
</feature>
<reference evidence="4" key="1">
    <citation type="journal article" date="2014" name="Int. J. Syst. Evol. Microbiol.">
        <title>Complete genome sequence of Corynebacterium casei LMG S-19264T (=DSM 44701T), isolated from a smear-ripened cheese.</title>
        <authorList>
            <consortium name="US DOE Joint Genome Institute (JGI-PGF)"/>
            <person name="Walter F."/>
            <person name="Albersmeier A."/>
            <person name="Kalinowski J."/>
            <person name="Ruckert C."/>
        </authorList>
    </citation>
    <scope>NUCLEOTIDE SEQUENCE</scope>
    <source>
        <strain evidence="4">CGMCC 1.12726</strain>
    </source>
</reference>
<reference evidence="4" key="2">
    <citation type="submission" date="2020-09" db="EMBL/GenBank/DDBJ databases">
        <authorList>
            <person name="Sun Q."/>
            <person name="Zhou Y."/>
        </authorList>
    </citation>
    <scope>NUCLEOTIDE SEQUENCE</scope>
    <source>
        <strain evidence="4">CGMCC 1.12726</strain>
    </source>
</reference>
<feature type="domain" description="EF-hand" evidence="3">
    <location>
        <begin position="123"/>
        <end position="149"/>
    </location>
</feature>
<keyword evidence="5" id="KW-1185">Reference proteome</keyword>
<accession>A0A917CFU0</accession>
<comment type="caution">
    <text evidence="4">The sequence shown here is derived from an EMBL/GenBank/DDBJ whole genome shotgun (WGS) entry which is preliminary data.</text>
</comment>